<comment type="subcellular location">
    <subcellularLocation>
        <location evidence="1">Peroxisome</location>
    </subcellularLocation>
</comment>
<organism evidence="6 7">
    <name type="scientific">Alternaria panax</name>
    <dbReference type="NCBI Taxonomy" id="48097"/>
    <lineage>
        <taxon>Eukaryota</taxon>
        <taxon>Fungi</taxon>
        <taxon>Dikarya</taxon>
        <taxon>Ascomycota</taxon>
        <taxon>Pezizomycotina</taxon>
        <taxon>Dothideomycetes</taxon>
        <taxon>Pleosporomycetidae</taxon>
        <taxon>Pleosporales</taxon>
        <taxon>Pleosporineae</taxon>
        <taxon>Pleosporaceae</taxon>
        <taxon>Alternaria</taxon>
        <taxon>Alternaria sect. Panax</taxon>
    </lineage>
</organism>
<evidence type="ECO:0000313" key="6">
    <source>
        <dbReference type="EMBL" id="KAG9194969.1"/>
    </source>
</evidence>
<dbReference type="PANTHER" id="PTHR37017:SF11">
    <property type="entry name" value="ESTERASE_LIPASE_THIOESTERASE DOMAIN-CONTAINING PROTEIN"/>
    <property type="match status" value="1"/>
</dbReference>
<dbReference type="AlphaFoldDB" id="A0AAD4II67"/>
<accession>A0AAD4II67</accession>
<gene>
    <name evidence="6" type="ORF">G6011_00089</name>
</gene>
<name>A0AAD4II67_9PLEO</name>
<dbReference type="SUPFAM" id="SSF53474">
    <property type="entry name" value="alpha/beta-Hydrolases"/>
    <property type="match status" value="1"/>
</dbReference>
<reference evidence="6" key="1">
    <citation type="submission" date="2021-07" db="EMBL/GenBank/DDBJ databases">
        <title>Genome Resource of American Ginseng Black Spot Pathogen Alternaria panax.</title>
        <authorList>
            <person name="Qiu C."/>
            <person name="Wang W."/>
            <person name="Liu Z."/>
        </authorList>
    </citation>
    <scope>NUCLEOTIDE SEQUENCE</scope>
    <source>
        <strain evidence="6">BNCC115425</strain>
    </source>
</reference>
<dbReference type="Proteomes" id="UP001199106">
    <property type="component" value="Unassembled WGS sequence"/>
</dbReference>
<evidence type="ECO:0000256" key="3">
    <source>
        <dbReference type="ARBA" id="ARBA00023026"/>
    </source>
</evidence>
<feature type="domain" description="AB hydrolase-1" evidence="5">
    <location>
        <begin position="7"/>
        <end position="242"/>
    </location>
</feature>
<keyword evidence="7" id="KW-1185">Reference proteome</keyword>
<dbReference type="EMBL" id="JAANER010000001">
    <property type="protein sequence ID" value="KAG9194969.1"/>
    <property type="molecule type" value="Genomic_DNA"/>
</dbReference>
<dbReference type="Pfam" id="PF12697">
    <property type="entry name" value="Abhydrolase_6"/>
    <property type="match status" value="1"/>
</dbReference>
<evidence type="ECO:0000256" key="2">
    <source>
        <dbReference type="ARBA" id="ARBA00005668"/>
    </source>
</evidence>
<comment type="similarity">
    <text evidence="2">Belongs to the AB hydrolase superfamily. AKT2 hydrolase family.</text>
</comment>
<evidence type="ECO:0000256" key="4">
    <source>
        <dbReference type="ARBA" id="ARBA00023140"/>
    </source>
</evidence>
<evidence type="ECO:0000259" key="5">
    <source>
        <dbReference type="Pfam" id="PF12697"/>
    </source>
</evidence>
<protein>
    <recommendedName>
        <fullName evidence="5">AB hydrolase-1 domain-containing protein</fullName>
    </recommendedName>
</protein>
<dbReference type="GO" id="GO:0005777">
    <property type="term" value="C:peroxisome"/>
    <property type="evidence" value="ECO:0007669"/>
    <property type="project" value="UniProtKB-SubCell"/>
</dbReference>
<evidence type="ECO:0000313" key="7">
    <source>
        <dbReference type="Proteomes" id="UP001199106"/>
    </source>
</evidence>
<comment type="caution">
    <text evidence="6">The sequence shown here is derived from an EMBL/GenBank/DDBJ whole genome shotgun (WGS) entry which is preliminary data.</text>
</comment>
<dbReference type="InterPro" id="IPR052897">
    <property type="entry name" value="Sec-Metab_Biosynth_Hydrolase"/>
</dbReference>
<proteinExistence type="inferred from homology"/>
<sequence length="252" mass="27530">MGTKPRLVLIPGAWHTPAHFAPLIAALQTHGYTTHSTQLASVGNPNPPSDLSEDVEIVRNLVISAIDEGEEGGNDVVVLAHSWGGIIAGCALVGLSKADRKKDGKRGGVVKTGYMAAYILDIGSCLQDAINHYIPPWVDLQDPYVFPTDPGIFYNGLDDDEQKYWFEKIQSQAVKSFYAPATGAAWKEIPTCYLLCEEDECVPPSVQEKMVKAVEEEGGEVEITRLKSGHSPFLSRADETVEWIRRVAGEHV</sequence>
<dbReference type="PANTHER" id="PTHR37017">
    <property type="entry name" value="AB HYDROLASE-1 DOMAIN-CONTAINING PROTEIN-RELATED"/>
    <property type="match status" value="1"/>
</dbReference>
<evidence type="ECO:0000256" key="1">
    <source>
        <dbReference type="ARBA" id="ARBA00004275"/>
    </source>
</evidence>
<dbReference type="InterPro" id="IPR000073">
    <property type="entry name" value="AB_hydrolase_1"/>
</dbReference>
<dbReference type="Gene3D" id="3.40.50.1820">
    <property type="entry name" value="alpha/beta hydrolase"/>
    <property type="match status" value="1"/>
</dbReference>
<keyword evidence="4" id="KW-0576">Peroxisome</keyword>
<dbReference type="InterPro" id="IPR029058">
    <property type="entry name" value="AB_hydrolase_fold"/>
</dbReference>
<keyword evidence="3" id="KW-0843">Virulence</keyword>